<dbReference type="AlphaFoldDB" id="A0A8K0CA88"/>
<comment type="caution">
    <text evidence="1">The sequence shown here is derived from an EMBL/GenBank/DDBJ whole genome shotgun (WGS) entry which is preliminary data.</text>
</comment>
<proteinExistence type="predicted"/>
<dbReference type="Proteomes" id="UP000801492">
    <property type="component" value="Unassembled WGS sequence"/>
</dbReference>
<name>A0A8K0CA88_IGNLU</name>
<protein>
    <submittedName>
        <fullName evidence="1">Uncharacterized protein</fullName>
    </submittedName>
</protein>
<sequence>MEGISKVNDATDQLVLNMSGDSHHNIRDIHNQEEKDSLCLREIETIRSIVHDVYITEQGRPTLAGILEKVKASRLTVKKGMKFRATTHYADIEDKYDHIAVELYEIIKQHKPSHRKYVFDALLHRHDHVQLNPIEKIWEIVKNWVVANNITPKLDVKRLGVKEFAARTAEEWASVSRHSDIALNICNELIR</sequence>
<gene>
    <name evidence="1" type="ORF">ILUMI_24448</name>
</gene>
<dbReference type="OrthoDB" id="2266637at2759"/>
<evidence type="ECO:0000313" key="1">
    <source>
        <dbReference type="EMBL" id="KAF2881751.1"/>
    </source>
</evidence>
<keyword evidence="2" id="KW-1185">Reference proteome</keyword>
<reference evidence="1" key="1">
    <citation type="submission" date="2019-08" db="EMBL/GenBank/DDBJ databases">
        <title>The genome of the North American firefly Photinus pyralis.</title>
        <authorList>
            <consortium name="Photinus pyralis genome working group"/>
            <person name="Fallon T.R."/>
            <person name="Sander Lower S.E."/>
            <person name="Weng J.-K."/>
        </authorList>
    </citation>
    <scope>NUCLEOTIDE SEQUENCE</scope>
    <source>
        <strain evidence="1">TRF0915ILg1</strain>
        <tissue evidence="1">Whole body</tissue>
    </source>
</reference>
<accession>A0A8K0CA88</accession>
<evidence type="ECO:0000313" key="2">
    <source>
        <dbReference type="Proteomes" id="UP000801492"/>
    </source>
</evidence>
<organism evidence="1 2">
    <name type="scientific">Ignelater luminosus</name>
    <name type="common">Cucubano</name>
    <name type="synonym">Pyrophorus luminosus</name>
    <dbReference type="NCBI Taxonomy" id="2038154"/>
    <lineage>
        <taxon>Eukaryota</taxon>
        <taxon>Metazoa</taxon>
        <taxon>Ecdysozoa</taxon>
        <taxon>Arthropoda</taxon>
        <taxon>Hexapoda</taxon>
        <taxon>Insecta</taxon>
        <taxon>Pterygota</taxon>
        <taxon>Neoptera</taxon>
        <taxon>Endopterygota</taxon>
        <taxon>Coleoptera</taxon>
        <taxon>Polyphaga</taxon>
        <taxon>Elateriformia</taxon>
        <taxon>Elateroidea</taxon>
        <taxon>Elateridae</taxon>
        <taxon>Agrypninae</taxon>
        <taxon>Pyrophorini</taxon>
        <taxon>Ignelater</taxon>
    </lineage>
</organism>
<dbReference type="EMBL" id="VTPC01090703">
    <property type="protein sequence ID" value="KAF2881751.1"/>
    <property type="molecule type" value="Genomic_DNA"/>
</dbReference>